<dbReference type="EMBL" id="MOEN01000003">
    <property type="protein sequence ID" value="OMH41199.1"/>
    <property type="molecule type" value="Genomic_DNA"/>
</dbReference>
<keyword evidence="2" id="KW-0028">Amino-acid biosynthesis</keyword>
<dbReference type="NCBIfam" id="TIGR00524">
    <property type="entry name" value="eIF-2B_rel"/>
    <property type="match status" value="1"/>
</dbReference>
<feature type="binding site" evidence="2">
    <location>
        <position position="200"/>
    </location>
    <ligand>
        <name>substrate</name>
    </ligand>
</feature>
<dbReference type="Gene3D" id="1.20.120.420">
    <property type="entry name" value="translation initiation factor eif-2b, domain 1"/>
    <property type="match status" value="1"/>
</dbReference>
<comment type="similarity">
    <text evidence="2">Belongs to the EIF-2B alpha/beta/delta subunits family. MtnA subfamily.</text>
</comment>
<feature type="binding site" evidence="2">
    <location>
        <begin position="251"/>
        <end position="252"/>
    </location>
    <ligand>
        <name>substrate</name>
    </ligand>
</feature>
<keyword evidence="2" id="KW-0486">Methionine biosynthesis</keyword>
<dbReference type="NCBIfam" id="NF004326">
    <property type="entry name" value="PRK05720.1"/>
    <property type="match status" value="1"/>
</dbReference>
<feature type="binding site" evidence="2">
    <location>
        <position position="95"/>
    </location>
    <ligand>
        <name>substrate</name>
    </ligand>
</feature>
<dbReference type="SUPFAM" id="SSF100950">
    <property type="entry name" value="NagB/RpiA/CoA transferase-like"/>
    <property type="match status" value="1"/>
</dbReference>
<dbReference type="STRING" id="1914305.BLW93_01530"/>
<proteinExistence type="inferred from homology"/>
<dbReference type="Proteomes" id="UP000187408">
    <property type="component" value="Unassembled WGS sequence"/>
</dbReference>
<reference evidence="3 4" key="1">
    <citation type="submission" date="2016-10" db="EMBL/GenBank/DDBJ databases">
        <title>Genome sequence of a sulfur-reducing bacterium Desulfurobacterium indicum K6013.</title>
        <authorList>
            <person name="Cao J."/>
            <person name="Shao Z."/>
            <person name="Alain K."/>
            <person name="Jebbar M."/>
        </authorList>
    </citation>
    <scope>NUCLEOTIDE SEQUENCE [LARGE SCALE GENOMIC DNA]</scope>
    <source>
        <strain evidence="3 4">K6013</strain>
    </source>
</reference>
<dbReference type="FunFam" id="1.20.120.420:FF:000003">
    <property type="entry name" value="Methylthioribose-1-phosphate isomerase"/>
    <property type="match status" value="1"/>
</dbReference>
<comment type="catalytic activity">
    <reaction evidence="2">
        <text>5-(methylsulfanyl)-alpha-D-ribose 1-phosphate = 5-(methylsulfanyl)-D-ribulose 1-phosphate</text>
        <dbReference type="Rhea" id="RHEA:19989"/>
        <dbReference type="ChEBI" id="CHEBI:58533"/>
        <dbReference type="ChEBI" id="CHEBI:58548"/>
        <dbReference type="EC" id="5.3.1.23"/>
    </reaction>
</comment>
<dbReference type="PANTHER" id="PTHR43475:SF1">
    <property type="entry name" value="METHYLTHIORIBOSE-1-PHOSPHATE ISOMERASE"/>
    <property type="match status" value="1"/>
</dbReference>
<dbReference type="NCBIfam" id="TIGR00512">
    <property type="entry name" value="salvage_mtnA"/>
    <property type="match status" value="1"/>
</dbReference>
<protein>
    <recommendedName>
        <fullName evidence="2">Methylthioribose-1-phosphate isomerase</fullName>
        <shortName evidence="2">M1Pi</shortName>
        <shortName evidence="2">MTR-1-P isomerase</shortName>
        <ecNumber evidence="2">5.3.1.23</ecNumber>
    </recommendedName>
    <alternativeName>
        <fullName evidence="2">S-methyl-5-thioribose-1-phosphate isomerase</fullName>
    </alternativeName>
</protein>
<feature type="active site" description="Proton donor" evidence="2">
    <location>
        <position position="241"/>
    </location>
</feature>
<dbReference type="FunFam" id="3.40.50.10470:FF:000006">
    <property type="entry name" value="Methylthioribose-1-phosphate isomerase"/>
    <property type="match status" value="1"/>
</dbReference>
<feature type="site" description="Transition state stabilizer" evidence="2">
    <location>
        <position position="161"/>
    </location>
</feature>
<dbReference type="GO" id="GO:0046523">
    <property type="term" value="F:S-methyl-5-thioribose-1-phosphate isomerase activity"/>
    <property type="evidence" value="ECO:0007669"/>
    <property type="project" value="UniProtKB-UniRule"/>
</dbReference>
<dbReference type="RefSeq" id="WP_076712356.1">
    <property type="nucleotide sequence ID" value="NZ_MOEN01000003.1"/>
</dbReference>
<dbReference type="OrthoDB" id="9803436at2"/>
<dbReference type="InterPro" id="IPR000649">
    <property type="entry name" value="IF-2B-related"/>
</dbReference>
<organism evidence="3 4">
    <name type="scientific">Desulfurobacterium indicum</name>
    <dbReference type="NCBI Taxonomy" id="1914305"/>
    <lineage>
        <taxon>Bacteria</taxon>
        <taxon>Pseudomonadati</taxon>
        <taxon>Aquificota</taxon>
        <taxon>Aquificia</taxon>
        <taxon>Desulfurobacteriales</taxon>
        <taxon>Desulfurobacteriaceae</taxon>
        <taxon>Desulfurobacterium</taxon>
    </lineage>
</organism>
<keyword evidence="1 2" id="KW-0413">Isomerase</keyword>
<keyword evidence="4" id="KW-1185">Reference proteome</keyword>
<dbReference type="InterPro" id="IPR042529">
    <property type="entry name" value="IF_2B-like_C"/>
</dbReference>
<feature type="binding site" evidence="2">
    <location>
        <begin position="50"/>
        <end position="52"/>
    </location>
    <ligand>
        <name>substrate</name>
    </ligand>
</feature>
<dbReference type="InterPro" id="IPR037171">
    <property type="entry name" value="NagB/RpiA_transferase-like"/>
</dbReference>
<dbReference type="AlphaFoldDB" id="A0A1R1MN70"/>
<name>A0A1R1MN70_9BACT</name>
<comment type="pathway">
    <text evidence="2">Amino-acid biosynthesis; L-methionine biosynthesis via salvage pathway; L-methionine from S-methyl-5-thio-alpha-D-ribose 1-phosphate: step 1/6.</text>
</comment>
<dbReference type="InterPro" id="IPR027363">
    <property type="entry name" value="M1Pi_N"/>
</dbReference>
<sequence>MRKIKDIRPLKWEGDALLLLDQRKLPHKEEWITCKTYEDVAKAIEDMVVRGAPAIGVTAAYAVTLGAKELSQKAKDVNEFKMLAELVINRLATTRPTAVNLFWALKRMKSIIDAGQNINDILLALETEAKNIETQDIDRNRKIGMYGAELLGNKETILTHCNTGALATAGYGTALGVIRAAYEMEKDILVYVDETRPYLQGARLTAWELQKEGIPYYLITDNMAGWFIANDEITCIIVGADRIALNGDTANKIGTYTLSVLAKEHGIPFYIAAPSSTFDFSIKTGSEIPIEDRPPEEVLYCHCSDCRIAPEHARVKNPAFDVTPHENITGIITERGVILSPNETKVKKFFNLDEEC</sequence>
<dbReference type="GO" id="GO:0019509">
    <property type="term" value="P:L-methionine salvage from methylthioadenosine"/>
    <property type="evidence" value="ECO:0007669"/>
    <property type="project" value="UniProtKB-UniRule"/>
</dbReference>
<dbReference type="EC" id="5.3.1.23" evidence="2"/>
<dbReference type="PANTHER" id="PTHR43475">
    <property type="entry name" value="METHYLTHIORIBOSE-1-PHOSPHATE ISOMERASE"/>
    <property type="match status" value="1"/>
</dbReference>
<evidence type="ECO:0000313" key="4">
    <source>
        <dbReference type="Proteomes" id="UP000187408"/>
    </source>
</evidence>
<gene>
    <name evidence="2" type="primary">mtnA</name>
    <name evidence="3" type="ORF">BLW93_01530</name>
</gene>
<dbReference type="InterPro" id="IPR005251">
    <property type="entry name" value="IF-M1Pi"/>
</dbReference>
<dbReference type="Gene3D" id="3.40.50.10470">
    <property type="entry name" value="Translation initiation factor eif-2b, domain 2"/>
    <property type="match status" value="1"/>
</dbReference>
<evidence type="ECO:0000256" key="2">
    <source>
        <dbReference type="HAMAP-Rule" id="MF_01678"/>
    </source>
</evidence>
<dbReference type="HAMAP" id="MF_01678">
    <property type="entry name" value="Salvage_MtnA"/>
    <property type="match status" value="1"/>
</dbReference>
<dbReference type="UniPathway" id="UPA00904">
    <property type="reaction ID" value="UER00874"/>
</dbReference>
<dbReference type="Pfam" id="PF01008">
    <property type="entry name" value="IF-2B"/>
    <property type="match status" value="1"/>
</dbReference>
<comment type="caution">
    <text evidence="3">The sequence shown here is derived from an EMBL/GenBank/DDBJ whole genome shotgun (WGS) entry which is preliminary data.</text>
</comment>
<dbReference type="InterPro" id="IPR011559">
    <property type="entry name" value="Initiation_fac_2B_a/b/d"/>
</dbReference>
<evidence type="ECO:0000313" key="3">
    <source>
        <dbReference type="EMBL" id="OMH41199.1"/>
    </source>
</evidence>
<accession>A0A1R1MN70</accession>
<evidence type="ECO:0000256" key="1">
    <source>
        <dbReference type="ARBA" id="ARBA00023235"/>
    </source>
</evidence>
<comment type="function">
    <text evidence="2">Catalyzes the interconversion of methylthioribose-1-phosphate (MTR-1-P) into methylthioribulose-1-phosphate (MTRu-1-P).</text>
</comment>